<keyword evidence="3" id="KW-0012">Acyltransferase</keyword>
<evidence type="ECO:0000313" key="3">
    <source>
        <dbReference type="EMBL" id="MFB9769748.1"/>
    </source>
</evidence>
<gene>
    <name evidence="3" type="ORF">ACFFLI_07705</name>
</gene>
<evidence type="ECO:0000313" key="4">
    <source>
        <dbReference type="Proteomes" id="UP001589691"/>
    </source>
</evidence>
<dbReference type="PANTHER" id="PTHR37312:SF1">
    <property type="entry name" value="MEMBRANE-BOUND ACYLTRANSFERASE YKRP-RELATED"/>
    <property type="match status" value="1"/>
</dbReference>
<proteinExistence type="predicted"/>
<keyword evidence="1" id="KW-0812">Transmembrane</keyword>
<feature type="transmembrane region" description="Helical" evidence="1">
    <location>
        <begin position="131"/>
        <end position="152"/>
    </location>
</feature>
<feature type="transmembrane region" description="Helical" evidence="1">
    <location>
        <begin position="7"/>
        <end position="26"/>
    </location>
</feature>
<name>A0ABV5WUD0_9LACO</name>
<keyword evidence="3" id="KW-0808">Transferase</keyword>
<feature type="transmembrane region" description="Helical" evidence="1">
    <location>
        <begin position="324"/>
        <end position="344"/>
    </location>
</feature>
<keyword evidence="1" id="KW-1133">Transmembrane helix</keyword>
<dbReference type="InterPro" id="IPR002656">
    <property type="entry name" value="Acyl_transf_3_dom"/>
</dbReference>
<feature type="transmembrane region" description="Helical" evidence="1">
    <location>
        <begin position="184"/>
        <end position="202"/>
    </location>
</feature>
<dbReference type="Pfam" id="PF01757">
    <property type="entry name" value="Acyl_transf_3"/>
    <property type="match status" value="1"/>
</dbReference>
<keyword evidence="1" id="KW-0472">Membrane</keyword>
<feature type="domain" description="Acyltransferase 3" evidence="2">
    <location>
        <begin position="6"/>
        <end position="320"/>
    </location>
</feature>
<dbReference type="RefSeq" id="WP_137641474.1">
    <property type="nucleotide sequence ID" value="NZ_BJEA01000001.1"/>
</dbReference>
<reference evidence="3 4" key="1">
    <citation type="submission" date="2024-09" db="EMBL/GenBank/DDBJ databases">
        <authorList>
            <person name="Sun Q."/>
            <person name="Mori K."/>
        </authorList>
    </citation>
    <scope>NUCLEOTIDE SEQUENCE [LARGE SCALE GENOMIC DNA]</scope>
    <source>
        <strain evidence="3 4">TBRC 4576</strain>
    </source>
</reference>
<feature type="transmembrane region" description="Helical" evidence="1">
    <location>
        <begin position="159"/>
        <end position="178"/>
    </location>
</feature>
<feature type="transmembrane region" description="Helical" evidence="1">
    <location>
        <begin position="214"/>
        <end position="233"/>
    </location>
</feature>
<dbReference type="InterPro" id="IPR052734">
    <property type="entry name" value="Nod_factor_acetyltransferase"/>
</dbReference>
<dbReference type="PANTHER" id="PTHR37312">
    <property type="entry name" value="MEMBRANE-BOUND ACYLTRANSFERASE YKRP-RELATED"/>
    <property type="match status" value="1"/>
</dbReference>
<feature type="transmembrane region" description="Helical" evidence="1">
    <location>
        <begin position="66"/>
        <end position="87"/>
    </location>
</feature>
<dbReference type="GO" id="GO:0016746">
    <property type="term" value="F:acyltransferase activity"/>
    <property type="evidence" value="ECO:0007669"/>
    <property type="project" value="UniProtKB-KW"/>
</dbReference>
<comment type="caution">
    <text evidence="3">The sequence shown here is derived from an EMBL/GenBank/DDBJ whole genome shotgun (WGS) entry which is preliminary data.</text>
</comment>
<evidence type="ECO:0000256" key="1">
    <source>
        <dbReference type="SAM" id="Phobius"/>
    </source>
</evidence>
<evidence type="ECO:0000259" key="2">
    <source>
        <dbReference type="Pfam" id="PF01757"/>
    </source>
</evidence>
<dbReference type="Proteomes" id="UP001589691">
    <property type="component" value="Unassembled WGS sequence"/>
</dbReference>
<sequence>MRRQIEWVNVARGIAILAVIVGHTLGPYTGQRFGSIIFAVHMPIFFILSGYLHHQRPPRQALRHDAPTLLLPYAATGGVLIVLNWLAQRLPANPLLTTYFPNGRHAVLAILYGAGSPVFGTGRLHVQPVGAIWFLLCLLLAKQLFNAILQLTHDWRQPLFIRVLLIGGCGILGGWLGLHIYLPWALNAALLAQVFLYAGYLIRQTKLLQRLSDWWQLLWVTLWAGSALQGYFLMTIPRAPHLVIAVAGGIGGSLVLIRLSQLACHWQSSWPVQALIKCGRGSLIILCFHLVDLNVIGLEGWLYGHLLPMTGPLVATVVGISYRTLFALGWLVVVPHLPMLRVCFYPRRYLARTD</sequence>
<dbReference type="EMBL" id="JBHLZY010000020">
    <property type="protein sequence ID" value="MFB9769748.1"/>
    <property type="molecule type" value="Genomic_DNA"/>
</dbReference>
<feature type="transmembrane region" description="Helical" evidence="1">
    <location>
        <begin position="239"/>
        <end position="260"/>
    </location>
</feature>
<feature type="transmembrane region" description="Helical" evidence="1">
    <location>
        <begin position="281"/>
        <end position="304"/>
    </location>
</feature>
<protein>
    <submittedName>
        <fullName evidence="3">Acyltransferase family protein</fullName>
    </submittedName>
</protein>
<accession>A0ABV5WUD0</accession>
<feature type="transmembrane region" description="Helical" evidence="1">
    <location>
        <begin position="32"/>
        <end position="54"/>
    </location>
</feature>
<organism evidence="3 4">
    <name type="scientific">Lactiplantibacillus modestisalitolerans</name>
    <dbReference type="NCBI Taxonomy" id="1457219"/>
    <lineage>
        <taxon>Bacteria</taxon>
        <taxon>Bacillati</taxon>
        <taxon>Bacillota</taxon>
        <taxon>Bacilli</taxon>
        <taxon>Lactobacillales</taxon>
        <taxon>Lactobacillaceae</taxon>
        <taxon>Lactiplantibacillus</taxon>
    </lineage>
</organism>
<keyword evidence="4" id="KW-1185">Reference proteome</keyword>